<organism evidence="1 2">
    <name type="scientific">Reticulomyxa filosa</name>
    <dbReference type="NCBI Taxonomy" id="46433"/>
    <lineage>
        <taxon>Eukaryota</taxon>
        <taxon>Sar</taxon>
        <taxon>Rhizaria</taxon>
        <taxon>Retaria</taxon>
        <taxon>Foraminifera</taxon>
        <taxon>Monothalamids</taxon>
        <taxon>Reticulomyxidae</taxon>
        <taxon>Reticulomyxa</taxon>
    </lineage>
</organism>
<comment type="caution">
    <text evidence="1">The sequence shown here is derived from an EMBL/GenBank/DDBJ whole genome shotgun (WGS) entry which is preliminary data.</text>
</comment>
<evidence type="ECO:0000313" key="1">
    <source>
        <dbReference type="EMBL" id="ETO36145.1"/>
    </source>
</evidence>
<dbReference type="EMBL" id="ASPP01000965">
    <property type="protein sequence ID" value="ETO36145.1"/>
    <property type="molecule type" value="Genomic_DNA"/>
</dbReference>
<dbReference type="Proteomes" id="UP000023152">
    <property type="component" value="Unassembled WGS sequence"/>
</dbReference>
<sequence length="232" mass="26525">MNTQTTLVTTTLLEKFNYTEWPKLDSKLFCGPRKKIRIPTETEFFGNEKNRRGSISLSQPGVSGNEITHEENKTAHDSSGRVIITKTDENSNNPFNFDRITFHLWLYLFLRTIQPSGQSQPQSQTQVQPSSSVAPTTDITLSIAEEKEMYPDPIIGDDTKLDVRFPLDDVHLIIKVINQMINESAGLPDTWVFVELIEAMGRCGLGHLLLKLCYVDNFKIFFFNVYTYLKIK</sequence>
<dbReference type="AlphaFoldDB" id="X6PC97"/>
<reference evidence="1 2" key="1">
    <citation type="journal article" date="2013" name="Curr. Biol.">
        <title>The Genome of the Foraminiferan Reticulomyxa filosa.</title>
        <authorList>
            <person name="Glockner G."/>
            <person name="Hulsmann N."/>
            <person name="Schleicher M."/>
            <person name="Noegel A.A."/>
            <person name="Eichinger L."/>
            <person name="Gallinger C."/>
            <person name="Pawlowski J."/>
            <person name="Sierra R."/>
            <person name="Euteneuer U."/>
            <person name="Pillet L."/>
            <person name="Moustafa A."/>
            <person name="Platzer M."/>
            <person name="Groth M."/>
            <person name="Szafranski K."/>
            <person name="Schliwa M."/>
        </authorList>
    </citation>
    <scope>NUCLEOTIDE SEQUENCE [LARGE SCALE GENOMIC DNA]</scope>
</reference>
<accession>X6PC97</accession>
<name>X6PC97_RETFI</name>
<protein>
    <submittedName>
        <fullName evidence="1">Uncharacterized protein</fullName>
    </submittedName>
</protein>
<gene>
    <name evidence="1" type="ORF">RFI_00919</name>
</gene>
<proteinExistence type="predicted"/>
<keyword evidence="2" id="KW-1185">Reference proteome</keyword>
<evidence type="ECO:0000313" key="2">
    <source>
        <dbReference type="Proteomes" id="UP000023152"/>
    </source>
</evidence>